<dbReference type="EMBL" id="RKRK01000002">
    <property type="protein sequence ID" value="RPF57851.1"/>
    <property type="molecule type" value="Genomic_DNA"/>
</dbReference>
<dbReference type="InterPro" id="IPR007267">
    <property type="entry name" value="GtrA_DPMS_TM"/>
</dbReference>
<dbReference type="Proteomes" id="UP000277108">
    <property type="component" value="Unassembled WGS sequence"/>
</dbReference>
<proteinExistence type="inferred from homology"/>
<evidence type="ECO:0000256" key="6">
    <source>
        <dbReference type="SAM" id="Phobius"/>
    </source>
</evidence>
<keyword evidence="5 6" id="KW-0472">Membrane</keyword>
<evidence type="ECO:0000256" key="4">
    <source>
        <dbReference type="ARBA" id="ARBA00022989"/>
    </source>
</evidence>
<feature type="domain" description="GtrA/DPMS transmembrane" evidence="7">
    <location>
        <begin position="8"/>
        <end position="117"/>
    </location>
</feature>
<protein>
    <submittedName>
        <fullName evidence="8">Putative flippase GtrA</fullName>
    </submittedName>
</protein>
<reference evidence="8 9" key="1">
    <citation type="submission" date="2018-11" db="EMBL/GenBank/DDBJ databases">
        <title>Genomic Encyclopedia of Type Strains, Phase IV (KMG-IV): sequencing the most valuable type-strain genomes for metagenomic binning, comparative biology and taxonomic classification.</title>
        <authorList>
            <person name="Goeker M."/>
        </authorList>
    </citation>
    <scope>NUCLEOTIDE SEQUENCE [LARGE SCALE GENOMIC DNA]</scope>
    <source>
        <strain evidence="8 9">DSM 29158</strain>
    </source>
</reference>
<organism evidence="8 9">
    <name type="scientific">Abyssicoccus albus</name>
    <dbReference type="NCBI Taxonomy" id="1817405"/>
    <lineage>
        <taxon>Bacteria</taxon>
        <taxon>Bacillati</taxon>
        <taxon>Bacillota</taxon>
        <taxon>Bacilli</taxon>
        <taxon>Bacillales</taxon>
        <taxon>Abyssicoccaceae</taxon>
    </lineage>
</organism>
<evidence type="ECO:0000256" key="3">
    <source>
        <dbReference type="ARBA" id="ARBA00022692"/>
    </source>
</evidence>
<evidence type="ECO:0000259" key="7">
    <source>
        <dbReference type="Pfam" id="PF04138"/>
    </source>
</evidence>
<dbReference type="Pfam" id="PF04138">
    <property type="entry name" value="GtrA_DPMS_TM"/>
    <property type="match status" value="1"/>
</dbReference>
<dbReference type="RefSeq" id="WP_249037317.1">
    <property type="nucleotide sequence ID" value="NZ_RKRK01000002.1"/>
</dbReference>
<dbReference type="GO" id="GO:0005886">
    <property type="term" value="C:plasma membrane"/>
    <property type="evidence" value="ECO:0007669"/>
    <property type="project" value="TreeGrafter"/>
</dbReference>
<sequence>MINTPFTRFLVIGLLNTLVYYSVYLLLNLFLPYLASHILGFLVAFIFSFFMNCYVVYKVKPTWGKLFKFPLTQVFNMGMQTLLLYFLVEYFTVDSKIAPLPALIITVPFTYIITKWILTDKYK</sequence>
<dbReference type="PANTHER" id="PTHR38459">
    <property type="entry name" value="PROPHAGE BACTOPRENOL-LINKED GLUCOSE TRANSLOCASE HOMOLOG"/>
    <property type="match status" value="1"/>
</dbReference>
<feature type="transmembrane region" description="Helical" evidence="6">
    <location>
        <begin position="37"/>
        <end position="57"/>
    </location>
</feature>
<comment type="caution">
    <text evidence="8">The sequence shown here is derived from an EMBL/GenBank/DDBJ whole genome shotgun (WGS) entry which is preliminary data.</text>
</comment>
<dbReference type="InterPro" id="IPR051401">
    <property type="entry name" value="GtrA_CellWall_Glycosyl"/>
</dbReference>
<evidence type="ECO:0000256" key="2">
    <source>
        <dbReference type="ARBA" id="ARBA00009399"/>
    </source>
</evidence>
<dbReference type="GO" id="GO:0000271">
    <property type="term" value="P:polysaccharide biosynthetic process"/>
    <property type="evidence" value="ECO:0007669"/>
    <property type="project" value="InterPro"/>
</dbReference>
<gene>
    <name evidence="8" type="ORF">EDD62_0486</name>
</gene>
<comment type="subcellular location">
    <subcellularLocation>
        <location evidence="1">Membrane</location>
        <topology evidence="1">Multi-pass membrane protein</topology>
    </subcellularLocation>
</comment>
<dbReference type="PANTHER" id="PTHR38459:SF1">
    <property type="entry name" value="PROPHAGE BACTOPRENOL-LINKED GLUCOSE TRANSLOCASE HOMOLOG"/>
    <property type="match status" value="1"/>
</dbReference>
<comment type="similarity">
    <text evidence="2">Belongs to the GtrA family.</text>
</comment>
<evidence type="ECO:0000256" key="1">
    <source>
        <dbReference type="ARBA" id="ARBA00004141"/>
    </source>
</evidence>
<keyword evidence="9" id="KW-1185">Reference proteome</keyword>
<name>A0A3N5CJD9_9BACL</name>
<evidence type="ECO:0000256" key="5">
    <source>
        <dbReference type="ARBA" id="ARBA00023136"/>
    </source>
</evidence>
<keyword evidence="3 6" id="KW-0812">Transmembrane</keyword>
<feature type="transmembrane region" description="Helical" evidence="6">
    <location>
        <begin position="69"/>
        <end position="88"/>
    </location>
</feature>
<feature type="transmembrane region" description="Helical" evidence="6">
    <location>
        <begin position="9"/>
        <end position="31"/>
    </location>
</feature>
<accession>A0A3N5CJD9</accession>
<dbReference type="AlphaFoldDB" id="A0A3N5CJD9"/>
<evidence type="ECO:0000313" key="9">
    <source>
        <dbReference type="Proteomes" id="UP000277108"/>
    </source>
</evidence>
<keyword evidence="4 6" id="KW-1133">Transmembrane helix</keyword>
<evidence type="ECO:0000313" key="8">
    <source>
        <dbReference type="EMBL" id="RPF57851.1"/>
    </source>
</evidence>
<feature type="transmembrane region" description="Helical" evidence="6">
    <location>
        <begin position="100"/>
        <end position="118"/>
    </location>
</feature>